<sequence>MQGTLFQKCRERGIIDFIGTISAELYNWGTVKYVLGRLDCKNAIVGVENGNGGYKHFQYYINCSTDLQRYNDDNNLGWHVEECRNVELARNYCKKDGRYKIYRPTNTDRELERIRRLKLNCWQEAIYQSVANQNDRSITVWIDVGGAHGKTVLWHRLVAEGAVLPVPRSKLKQGRLSAWVCDAWKNHEIIWIDIPRNRSLDADLCGELEELKDGMAFDDRYGAHWKCIRGTKILVTTNNYIDKTTYKSLTPDRWDIHTIQDEDGSELSR</sequence>
<reference evidence="1" key="1">
    <citation type="journal article" date="2019" name="Sci. Rep.">
        <title>Discovery and genetic characterization of diverse smacoviruses in Zambian non-human primates.</title>
        <authorList>
            <person name="Anindita P.D."/>
            <person name="Sasaki M."/>
            <person name="Gonzalez G."/>
            <person name="Phongphaew W."/>
            <person name="Carr M."/>
            <person name="Hang'ombe B.M."/>
            <person name="Mweene A.S."/>
            <person name="Ito K."/>
            <person name="Orba Y."/>
            <person name="Sawa H."/>
        </authorList>
    </citation>
    <scope>NUCLEOTIDE SEQUENCE</scope>
    <source>
        <strain evidence="1">ZM09-72</strain>
    </source>
</reference>
<proteinExistence type="predicted"/>
<dbReference type="EMBL" id="LC386201">
    <property type="protein sequence ID" value="BBE29372.1"/>
    <property type="molecule type" value="Genomic_DNA"/>
</dbReference>
<evidence type="ECO:0000313" key="1">
    <source>
        <dbReference type="EMBL" id="BBE29372.1"/>
    </source>
</evidence>
<organism evidence="1">
    <name type="scientific">Papio cynocephalus associated smacovirus</name>
    <dbReference type="NCBI Taxonomy" id="2213168"/>
    <lineage>
        <taxon>Viruses</taxon>
        <taxon>Monodnaviria</taxon>
        <taxon>Shotokuvirae</taxon>
        <taxon>Cressdnaviricota</taxon>
        <taxon>Arfiviricetes</taxon>
        <taxon>Cremevirales</taxon>
        <taxon>Smacoviridae</taxon>
        <taxon>Babosmacovirus</taxon>
        <taxon>Babosmacovirus babas1</taxon>
    </lineage>
</organism>
<accession>A0A455R6K5</accession>
<name>A0A455R6K5_9VIRU</name>
<dbReference type="Gene3D" id="3.40.1310.20">
    <property type="match status" value="1"/>
</dbReference>
<protein>
    <submittedName>
        <fullName evidence="1">Replication associated protein</fullName>
    </submittedName>
</protein>